<evidence type="ECO:0000256" key="2">
    <source>
        <dbReference type="SAM" id="Phobius"/>
    </source>
</evidence>
<dbReference type="AlphaFoldDB" id="A0AA38N450"/>
<proteinExistence type="predicted"/>
<feature type="compositionally biased region" description="Basic and acidic residues" evidence="1">
    <location>
        <begin position="744"/>
        <end position="771"/>
    </location>
</feature>
<comment type="caution">
    <text evidence="3">The sequence shown here is derived from an EMBL/GenBank/DDBJ whole genome shotgun (WGS) entry which is preliminary data.</text>
</comment>
<feature type="region of interest" description="Disordered" evidence="1">
    <location>
        <begin position="688"/>
        <end position="908"/>
    </location>
</feature>
<feature type="compositionally biased region" description="Basic and acidic residues" evidence="1">
    <location>
        <begin position="722"/>
        <end position="736"/>
    </location>
</feature>
<feature type="compositionally biased region" description="Basic and acidic residues" evidence="1">
    <location>
        <begin position="639"/>
        <end position="650"/>
    </location>
</feature>
<feature type="compositionally biased region" description="Low complexity" evidence="1">
    <location>
        <begin position="807"/>
        <end position="822"/>
    </location>
</feature>
<feature type="region of interest" description="Disordered" evidence="1">
    <location>
        <begin position="941"/>
        <end position="997"/>
    </location>
</feature>
<name>A0AA38N450_9AGAR</name>
<feature type="region of interest" description="Disordered" evidence="1">
    <location>
        <begin position="532"/>
        <end position="570"/>
    </location>
</feature>
<feature type="region of interest" description="Disordered" evidence="1">
    <location>
        <begin position="388"/>
        <end position="418"/>
    </location>
</feature>
<keyword evidence="2" id="KW-0472">Membrane</keyword>
<feature type="transmembrane region" description="Helical" evidence="2">
    <location>
        <begin position="327"/>
        <end position="351"/>
    </location>
</feature>
<feature type="compositionally biased region" description="Basic residues" evidence="1">
    <location>
        <begin position="478"/>
        <end position="488"/>
    </location>
</feature>
<dbReference type="Proteomes" id="UP001176059">
    <property type="component" value="Unassembled WGS sequence"/>
</dbReference>
<keyword evidence="4" id="KW-1185">Reference proteome</keyword>
<evidence type="ECO:0000313" key="4">
    <source>
        <dbReference type="Proteomes" id="UP001176059"/>
    </source>
</evidence>
<reference evidence="3" key="1">
    <citation type="submission" date="2022-08" db="EMBL/GenBank/DDBJ databases">
        <authorList>
            <consortium name="DOE Joint Genome Institute"/>
            <person name="Min B."/>
            <person name="Sierra-Patev S."/>
            <person name="Naranjo-Ortiz M."/>
            <person name="Looney B."/>
            <person name="Konkel Z."/>
            <person name="Slot J.C."/>
            <person name="Sakamoto Y."/>
            <person name="Steenwyk J.L."/>
            <person name="Rokas A."/>
            <person name="Carro J."/>
            <person name="Camarero S."/>
            <person name="Ferreira P."/>
            <person name="Molpeceres G."/>
            <person name="Ruiz-duenas F.J."/>
            <person name="Serrano A."/>
            <person name="Henrissat B."/>
            <person name="Drula E."/>
            <person name="Hughes K.W."/>
            <person name="Mata J.L."/>
            <person name="Ishikawa N.K."/>
            <person name="Vargas-Isla R."/>
            <person name="Ushijima S."/>
            <person name="Smith C.A."/>
            <person name="Ahrendt S."/>
            <person name="Andreopoulos W."/>
            <person name="He G."/>
            <person name="LaButti K."/>
            <person name="Lipzen A."/>
            <person name="Ng V."/>
            <person name="Riley R."/>
            <person name="Sandor L."/>
            <person name="Barry K."/>
            <person name="Martinez A.T."/>
            <person name="Xiao Y."/>
            <person name="Gibbons J.G."/>
            <person name="Terashima K."/>
            <person name="Hibbett D.S."/>
            <person name="Grigoriev I.V."/>
        </authorList>
    </citation>
    <scope>NUCLEOTIDE SEQUENCE</scope>
    <source>
        <strain evidence="3">ET3784</strain>
    </source>
</reference>
<feature type="region of interest" description="Disordered" evidence="1">
    <location>
        <begin position="616"/>
        <end position="651"/>
    </location>
</feature>
<feature type="compositionally biased region" description="Low complexity" evidence="1">
    <location>
        <begin position="1015"/>
        <end position="1025"/>
    </location>
</feature>
<feature type="compositionally biased region" description="Basic and acidic residues" evidence="1">
    <location>
        <begin position="442"/>
        <end position="458"/>
    </location>
</feature>
<feature type="compositionally biased region" description="Basic and acidic residues" evidence="1">
    <location>
        <begin position="695"/>
        <end position="711"/>
    </location>
</feature>
<keyword evidence="2" id="KW-1133">Transmembrane helix</keyword>
<feature type="compositionally biased region" description="Pro residues" evidence="1">
    <location>
        <begin position="962"/>
        <end position="985"/>
    </location>
</feature>
<dbReference type="EMBL" id="JANVFO010000008">
    <property type="protein sequence ID" value="KAJ3735617.1"/>
    <property type="molecule type" value="Genomic_DNA"/>
</dbReference>
<keyword evidence="2" id="KW-0812">Transmembrane</keyword>
<protein>
    <submittedName>
        <fullName evidence="3">Uncharacterized protein</fullName>
    </submittedName>
</protein>
<feature type="region of interest" description="Disordered" evidence="1">
    <location>
        <begin position="441"/>
        <end position="504"/>
    </location>
</feature>
<accession>A0AA38N450</accession>
<feature type="compositionally biased region" description="Basic and acidic residues" evidence="1">
    <location>
        <begin position="848"/>
        <end position="857"/>
    </location>
</feature>
<organism evidence="3 4">
    <name type="scientific">Lentinula guzmanii</name>
    <dbReference type="NCBI Taxonomy" id="2804957"/>
    <lineage>
        <taxon>Eukaryota</taxon>
        <taxon>Fungi</taxon>
        <taxon>Dikarya</taxon>
        <taxon>Basidiomycota</taxon>
        <taxon>Agaricomycotina</taxon>
        <taxon>Agaricomycetes</taxon>
        <taxon>Agaricomycetidae</taxon>
        <taxon>Agaricales</taxon>
        <taxon>Marasmiineae</taxon>
        <taxon>Omphalotaceae</taxon>
        <taxon>Lentinula</taxon>
    </lineage>
</organism>
<dbReference type="Gene3D" id="2.60.120.260">
    <property type="entry name" value="Galactose-binding domain-like"/>
    <property type="match status" value="2"/>
</dbReference>
<evidence type="ECO:0000256" key="1">
    <source>
        <dbReference type="SAM" id="MobiDB-lite"/>
    </source>
</evidence>
<feature type="compositionally biased region" description="Low complexity" evidence="1">
    <location>
        <begin position="986"/>
        <end position="997"/>
    </location>
</feature>
<feature type="compositionally biased region" description="Polar residues" evidence="1">
    <location>
        <begin position="532"/>
        <end position="560"/>
    </location>
</feature>
<feature type="compositionally biased region" description="Low complexity" evidence="1">
    <location>
        <begin position="858"/>
        <end position="881"/>
    </location>
</feature>
<reference evidence="3" key="2">
    <citation type="journal article" date="2023" name="Proc. Natl. Acad. Sci. U.S.A.">
        <title>A global phylogenomic analysis of the shiitake genus Lentinula.</title>
        <authorList>
            <person name="Sierra-Patev S."/>
            <person name="Min B."/>
            <person name="Naranjo-Ortiz M."/>
            <person name="Looney B."/>
            <person name="Konkel Z."/>
            <person name="Slot J.C."/>
            <person name="Sakamoto Y."/>
            <person name="Steenwyk J.L."/>
            <person name="Rokas A."/>
            <person name="Carro J."/>
            <person name="Camarero S."/>
            <person name="Ferreira P."/>
            <person name="Molpeceres G."/>
            <person name="Ruiz-Duenas F.J."/>
            <person name="Serrano A."/>
            <person name="Henrissat B."/>
            <person name="Drula E."/>
            <person name="Hughes K.W."/>
            <person name="Mata J.L."/>
            <person name="Ishikawa N.K."/>
            <person name="Vargas-Isla R."/>
            <person name="Ushijima S."/>
            <person name="Smith C.A."/>
            <person name="Donoghue J."/>
            <person name="Ahrendt S."/>
            <person name="Andreopoulos W."/>
            <person name="He G."/>
            <person name="LaButti K."/>
            <person name="Lipzen A."/>
            <person name="Ng V."/>
            <person name="Riley R."/>
            <person name="Sandor L."/>
            <person name="Barry K."/>
            <person name="Martinez A.T."/>
            <person name="Xiao Y."/>
            <person name="Gibbons J.G."/>
            <person name="Terashima K."/>
            <person name="Grigoriev I.V."/>
            <person name="Hibbett D."/>
        </authorList>
    </citation>
    <scope>NUCLEOTIDE SEQUENCE</scope>
    <source>
        <strain evidence="3">ET3784</strain>
    </source>
</reference>
<feature type="region of interest" description="Disordered" evidence="1">
    <location>
        <begin position="1010"/>
        <end position="1035"/>
    </location>
</feature>
<evidence type="ECO:0000313" key="3">
    <source>
        <dbReference type="EMBL" id="KAJ3735617.1"/>
    </source>
</evidence>
<gene>
    <name evidence="3" type="ORF">DFJ43DRAFT_1221540</name>
</gene>
<sequence length="1035" mass="111202">MANAALSFDVDDTSPIFTYFPFSDTLSIPDFTAGWNPLFNQTSFGGAPLEVENSTSVHITSLNNASFSLRWKGTGIQLFGYATDASYTILLDGSPRTINSSDTILASIQNLDNVNHEVSLTTIISDSTQNQTSSFIVFDKATILAPASDNTTIGCATLHLNLHITHLSSILHSSNFTSQSLNDNTISFLGEWSFQNNSASGLGAVHLSDNLNDNASAGFNGTALQIFGTVSPEGGNYTVKLDNVTTQFSANTSFTQNNTLLFFASALDPSIGHDVQITNNGGTLILPYNGFVAFSSASPSSPSTGTTPSATSPGGNLSTGSLPKGTIAALVLAGILAFLLSSGLLFFFFVWRPMMIRHRQARRDRYMSELEQDATGRDAVLNIRRHTPSYMFDNSPTGSRRTRGSQKGSNRSGFLRWKREMESTNGEKVLGALGLVFRHSYSPKDKQPSHVGDDDLYKDGFGSQKSSNRSSAGSAHGGKGKGKSRWTGKSKQDAPSYTIDLPPLNRSQENFEQEVPSLLPTHTPFSEFTSLTYMSTPDTNNSRELSFNPPSSHINTSRPQSPDYGKADSNGALLIHDESNRQARPEETPSEVDFRSSIISTHQEPDLQVHVQEFEVESTNPTFSSRRSESRRAASMYAREMDRGSVRTNDDGLSMLGPATVRAAIRSLSPRTSELAFTNLALNDPVTLAAPGSEDDAKAPRERLISDETLRPESQGPLEDIESARRDHRRTTESGSRRSARLSVRFEGDADDDNHSSNSDDKGPGLADDKPTAAPGRLEGLKGVFRLTPQRPVTSPISEGDSNITTSFLDLSGSNSNSNSDSSQREPSLISRGQGLKSRWSATTGTDIESHNLRQESSDSQNSGGSASSPSSNFPFPVSLPASPHHPEGFKPSPPVSPSGTNLMMGLGRLNIQPHPFGIAVNPASPSDSVPISISDLRFRHSDSENDELSMDPTVGSGSHLPPHPPLPGSVPPTPTFPPPLPRVPSPTVSPSSPIAALSSPSYIVSRVFPHSRSDSTADPSSTSTGRQAAQDKFN</sequence>
<feature type="compositionally biased region" description="Polar residues" evidence="1">
    <location>
        <begin position="392"/>
        <end position="412"/>
    </location>
</feature>
<feature type="compositionally biased region" description="Polar residues" evidence="1">
    <location>
        <begin position="791"/>
        <end position="806"/>
    </location>
</feature>